<evidence type="ECO:0000259" key="3">
    <source>
        <dbReference type="Pfam" id="PF16539"/>
    </source>
</evidence>
<sequence>MLNPLPLTLISACLLSAPLSAQWLTLSGRAPIGNDGLEQARQQAIHNALARSAQGETLVNGVLAQAMEVTQIGEYQLLSETISDDTLEVTLRADVRAVGNRCEGAGFRVALTLPRAQVVHREHLVPGSLYEFDAALTRLLSNTINGEATSLFAHDRDDISLDYRQLNREYGDQWARDLSRDDNSQYVVALSIDDLTLDPHQTTLGWFEDDRNRYFGADLNIYDGLTGQMIWHKRYRTQGDWPFKRSDAIELGSSYFWNSEYGQQIRQQVVAMAQDIDTTLHCRPLHGRVLGVDGERVTISLGSRHGVRVGDRLSLQNRQQGELGWWNRDAQSDDTLVIRQVQLEQAIGVLEPGSSYTRWQPMDMVRAHSRGR</sequence>
<dbReference type="RefSeq" id="WP_136854372.1">
    <property type="nucleotide sequence ID" value="NZ_SWCI01000015.1"/>
</dbReference>
<dbReference type="Gene3D" id="3.40.50.10610">
    <property type="entry name" value="ABC-type transport auxiliary lipoprotein component"/>
    <property type="match status" value="1"/>
</dbReference>
<dbReference type="Pfam" id="PF16539">
    <property type="entry name" value="FlgT_M"/>
    <property type="match status" value="1"/>
</dbReference>
<feature type="domain" description="Flagellar assembly protein T middle" evidence="3">
    <location>
        <begin position="101"/>
        <end position="249"/>
    </location>
</feature>
<evidence type="ECO:0000259" key="4">
    <source>
        <dbReference type="Pfam" id="PF16548"/>
    </source>
</evidence>
<dbReference type="Proteomes" id="UP000305674">
    <property type="component" value="Unassembled WGS sequence"/>
</dbReference>
<dbReference type="OrthoDB" id="8778507at2"/>
<dbReference type="InterPro" id="IPR038180">
    <property type="entry name" value="FlgT_N_sf"/>
</dbReference>
<evidence type="ECO:0000313" key="5">
    <source>
        <dbReference type="EMBL" id="TKB47268.1"/>
    </source>
</evidence>
<dbReference type="Pfam" id="PF16548">
    <property type="entry name" value="FlgT_N"/>
    <property type="match status" value="1"/>
</dbReference>
<dbReference type="AlphaFoldDB" id="A0A4U1B970"/>
<evidence type="ECO:0000256" key="1">
    <source>
        <dbReference type="SAM" id="SignalP"/>
    </source>
</evidence>
<feature type="chain" id="PRO_5020216451" description="Flagellar assembly protein T, C-terminal domain" evidence="1">
    <location>
        <begin position="22"/>
        <end position="372"/>
    </location>
</feature>
<gene>
    <name evidence="5" type="ORF">FCL40_16325</name>
</gene>
<accession>A0A4U1B970</accession>
<dbReference type="Gene3D" id="3.30.1660.40">
    <property type="entry name" value="FlgT, N-terminal domain"/>
    <property type="match status" value="1"/>
</dbReference>
<dbReference type="Pfam" id="PF16538">
    <property type="entry name" value="FlgT_C"/>
    <property type="match status" value="1"/>
</dbReference>
<dbReference type="InterPro" id="IPR032386">
    <property type="entry name" value="FlgT_M"/>
</dbReference>
<evidence type="ECO:0008006" key="7">
    <source>
        <dbReference type="Google" id="ProtNLM"/>
    </source>
</evidence>
<keyword evidence="1" id="KW-0732">Signal</keyword>
<evidence type="ECO:0000259" key="2">
    <source>
        <dbReference type="Pfam" id="PF16538"/>
    </source>
</evidence>
<name>A0A4U1B970_9GAMM</name>
<dbReference type="EMBL" id="SWCI01000015">
    <property type="protein sequence ID" value="TKB47268.1"/>
    <property type="molecule type" value="Genomic_DNA"/>
</dbReference>
<feature type="domain" description="Flagellar assembly protein T N-terminal" evidence="4">
    <location>
        <begin position="23"/>
        <end position="95"/>
    </location>
</feature>
<protein>
    <recommendedName>
        <fullName evidence="7">Flagellar assembly protein T, C-terminal domain</fullName>
    </recommendedName>
</protein>
<organism evidence="5 6">
    <name type="scientific">Ferrimonas sediminicola</name>
    <dbReference type="NCBI Taxonomy" id="2569538"/>
    <lineage>
        <taxon>Bacteria</taxon>
        <taxon>Pseudomonadati</taxon>
        <taxon>Pseudomonadota</taxon>
        <taxon>Gammaproteobacteria</taxon>
        <taxon>Alteromonadales</taxon>
        <taxon>Ferrimonadaceae</taxon>
        <taxon>Ferrimonas</taxon>
    </lineage>
</organism>
<dbReference type="InterPro" id="IPR032388">
    <property type="entry name" value="FlgT_C"/>
</dbReference>
<evidence type="ECO:0000313" key="6">
    <source>
        <dbReference type="Proteomes" id="UP000305674"/>
    </source>
</evidence>
<keyword evidence="6" id="KW-1185">Reference proteome</keyword>
<comment type="caution">
    <text evidence="5">The sequence shown here is derived from an EMBL/GenBank/DDBJ whole genome shotgun (WGS) entry which is preliminary data.</text>
</comment>
<dbReference type="InterPro" id="IPR032370">
    <property type="entry name" value="FlgT_N"/>
</dbReference>
<feature type="domain" description="Flagellar assembly protein T C-terminal" evidence="2">
    <location>
        <begin position="294"/>
        <end position="365"/>
    </location>
</feature>
<dbReference type="Gene3D" id="2.40.10.410">
    <property type="entry name" value="FlgT, C-terminal domain"/>
    <property type="match status" value="1"/>
</dbReference>
<dbReference type="InterPro" id="IPR038165">
    <property type="entry name" value="FlgT_C_sf"/>
</dbReference>
<reference evidence="5 6" key="1">
    <citation type="submission" date="2019-04" db="EMBL/GenBank/DDBJ databases">
        <authorList>
            <person name="Hwang J.C."/>
        </authorList>
    </citation>
    <scope>NUCLEOTIDE SEQUENCE [LARGE SCALE GENOMIC DNA]</scope>
    <source>
        <strain evidence="5 6">IMCC35001</strain>
    </source>
</reference>
<proteinExistence type="predicted"/>
<feature type="signal peptide" evidence="1">
    <location>
        <begin position="1"/>
        <end position="21"/>
    </location>
</feature>